<sequence length="164" mass="19185">MEVARIPSNPRHTEEDHIACIHRDLEYLSHIQDMVINRSASIRAHLSAIRKTRLRQKRRHARRLRRAMERLEDSEFLVDLLEREVEDVEEVLEKREREIVELRKEVEERDKEIEGQHQSSGPNGLDVFQRAQVQGDPIGEVAGEKVRTEHPTAEHGALVVRVKQ</sequence>
<proteinExistence type="predicted"/>
<dbReference type="AlphaFoldDB" id="A0A8K0L6S1"/>
<comment type="caution">
    <text evidence="2">The sequence shown here is derived from an EMBL/GenBank/DDBJ whole genome shotgun (WGS) entry which is preliminary data.</text>
</comment>
<protein>
    <submittedName>
        <fullName evidence="2">Uncharacterized protein</fullName>
    </submittedName>
</protein>
<evidence type="ECO:0000313" key="3">
    <source>
        <dbReference type="Proteomes" id="UP000809789"/>
    </source>
</evidence>
<organism evidence="2 3">
    <name type="scientific">Elsinoe batatas</name>
    <dbReference type="NCBI Taxonomy" id="2601811"/>
    <lineage>
        <taxon>Eukaryota</taxon>
        <taxon>Fungi</taxon>
        <taxon>Dikarya</taxon>
        <taxon>Ascomycota</taxon>
        <taxon>Pezizomycotina</taxon>
        <taxon>Dothideomycetes</taxon>
        <taxon>Dothideomycetidae</taxon>
        <taxon>Myriangiales</taxon>
        <taxon>Elsinoaceae</taxon>
        <taxon>Elsinoe</taxon>
    </lineage>
</organism>
<gene>
    <name evidence="2" type="ORF">KVT40_001504</name>
</gene>
<evidence type="ECO:0000313" key="2">
    <source>
        <dbReference type="EMBL" id="KAG8629885.1"/>
    </source>
</evidence>
<dbReference type="Proteomes" id="UP000809789">
    <property type="component" value="Unassembled WGS sequence"/>
</dbReference>
<keyword evidence="3" id="KW-1185">Reference proteome</keyword>
<name>A0A8K0L6S1_9PEZI</name>
<dbReference type="EMBL" id="JAESVG020000002">
    <property type="protein sequence ID" value="KAG8629885.1"/>
    <property type="molecule type" value="Genomic_DNA"/>
</dbReference>
<accession>A0A8K0L6S1</accession>
<feature type="coiled-coil region" evidence="1">
    <location>
        <begin position="54"/>
        <end position="112"/>
    </location>
</feature>
<reference evidence="2" key="1">
    <citation type="submission" date="2021-07" db="EMBL/GenBank/DDBJ databases">
        <title>Elsinoe batatas strain:CRI-CJ2 Genome sequencing and assembly.</title>
        <authorList>
            <person name="Huang L."/>
        </authorList>
    </citation>
    <scope>NUCLEOTIDE SEQUENCE</scope>
    <source>
        <strain evidence="2">CRI-CJ2</strain>
    </source>
</reference>
<evidence type="ECO:0000256" key="1">
    <source>
        <dbReference type="SAM" id="Coils"/>
    </source>
</evidence>
<dbReference type="OrthoDB" id="10557379at2759"/>
<keyword evidence="1" id="KW-0175">Coiled coil</keyword>